<dbReference type="InterPro" id="IPR000870">
    <property type="entry name" value="Homoserine_kinase"/>
</dbReference>
<dbReference type="HAMAP" id="MF_00384">
    <property type="entry name" value="Homoser_kinase"/>
    <property type="match status" value="1"/>
</dbReference>
<dbReference type="Pfam" id="PF00288">
    <property type="entry name" value="GHMP_kinases_N"/>
    <property type="match status" value="1"/>
</dbReference>
<dbReference type="GO" id="GO:0005737">
    <property type="term" value="C:cytoplasm"/>
    <property type="evidence" value="ECO:0007669"/>
    <property type="project" value="UniProtKB-SubCell"/>
</dbReference>
<evidence type="ECO:0000256" key="5">
    <source>
        <dbReference type="ARBA" id="ARBA00022605"/>
    </source>
</evidence>
<dbReference type="InterPro" id="IPR013750">
    <property type="entry name" value="GHMP_kinase_C_dom"/>
</dbReference>
<comment type="caution">
    <text evidence="17">The sequence shown here is derived from an EMBL/GenBank/DDBJ whole genome shotgun (WGS) entry which is preliminary data.</text>
</comment>
<dbReference type="AlphaFoldDB" id="A0A1A3MSU7"/>
<evidence type="ECO:0000256" key="9">
    <source>
        <dbReference type="ARBA" id="ARBA00022777"/>
    </source>
</evidence>
<sequence>MVTLGAVLPAGLVASAVVSASSANLGPGFDSLGLALSLCDEIVVETTNSGLKVIVEGEGAGQVPLGPEHLVVRAIQRGLDAVGLQVGGLVVRCRNDVPHSRGLGSSAAAVVSGLAVVNGLVVQMDSTPLSDAQLIQLASEFEGHPDNAAAAVLGGAVVSWVDHRSGRPDYRAVPLRLHRDIHLFAAIPEERSLTAETRVLLPAEISHENARFNISRAALLVVALTERPDLLMAATEDVLHQPQRAPAMPPSAEYLALLRRLDIATALSGAGPSLIVLSTEPELPVEAVEYGTANGFAIKKMTAGDGVRWKPGVTVSG</sequence>
<comment type="pathway">
    <text evidence="1 13">Amino-acid biosynthesis; L-threonine biosynthesis; L-threonine from L-aspartate: step 4/5.</text>
</comment>
<feature type="signal peptide" evidence="14">
    <location>
        <begin position="1"/>
        <end position="20"/>
    </location>
</feature>
<evidence type="ECO:0000256" key="2">
    <source>
        <dbReference type="ARBA" id="ARBA00007370"/>
    </source>
</evidence>
<dbReference type="InterPro" id="IPR006203">
    <property type="entry name" value="GHMP_knse_ATP-bd_CS"/>
</dbReference>
<evidence type="ECO:0000256" key="3">
    <source>
        <dbReference type="ARBA" id="ARBA00012078"/>
    </source>
</evidence>
<dbReference type="PANTHER" id="PTHR20861:SF1">
    <property type="entry name" value="HOMOSERINE KINASE"/>
    <property type="match status" value="1"/>
</dbReference>
<accession>A0A1A3MSU7</accession>
<organism evidence="17 18">
    <name type="scientific">Mycobacterium asiaticum</name>
    <dbReference type="NCBI Taxonomy" id="1790"/>
    <lineage>
        <taxon>Bacteria</taxon>
        <taxon>Bacillati</taxon>
        <taxon>Actinomycetota</taxon>
        <taxon>Actinomycetes</taxon>
        <taxon>Mycobacteriales</taxon>
        <taxon>Mycobacteriaceae</taxon>
        <taxon>Mycobacterium</taxon>
    </lineage>
</organism>
<evidence type="ECO:0000256" key="4">
    <source>
        <dbReference type="ARBA" id="ARBA00017858"/>
    </source>
</evidence>
<dbReference type="PROSITE" id="PS00627">
    <property type="entry name" value="GHMP_KINASES_ATP"/>
    <property type="match status" value="1"/>
</dbReference>
<feature type="domain" description="GHMP kinase C-terminal" evidence="16">
    <location>
        <begin position="233"/>
        <end position="288"/>
    </location>
</feature>
<dbReference type="EMBL" id="LZLQ01000124">
    <property type="protein sequence ID" value="OBK12601.1"/>
    <property type="molecule type" value="Genomic_DNA"/>
</dbReference>
<comment type="catalytic activity">
    <reaction evidence="11 13">
        <text>L-homoserine + ATP = O-phospho-L-homoserine + ADP + H(+)</text>
        <dbReference type="Rhea" id="RHEA:13985"/>
        <dbReference type="ChEBI" id="CHEBI:15378"/>
        <dbReference type="ChEBI" id="CHEBI:30616"/>
        <dbReference type="ChEBI" id="CHEBI:57476"/>
        <dbReference type="ChEBI" id="CHEBI:57590"/>
        <dbReference type="ChEBI" id="CHEBI:456216"/>
        <dbReference type="EC" id="2.7.1.39"/>
    </reaction>
</comment>
<comment type="similarity">
    <text evidence="2 13">Belongs to the GHMP kinase family. Homoserine kinase subfamily.</text>
</comment>
<dbReference type="Pfam" id="PF08544">
    <property type="entry name" value="GHMP_kinases_C"/>
    <property type="match status" value="1"/>
</dbReference>
<comment type="subcellular location">
    <subcellularLocation>
        <location evidence="13">Cytoplasm</location>
    </subcellularLocation>
</comment>
<dbReference type="Proteomes" id="UP000093629">
    <property type="component" value="Unassembled WGS sequence"/>
</dbReference>
<evidence type="ECO:0000256" key="11">
    <source>
        <dbReference type="ARBA" id="ARBA00049375"/>
    </source>
</evidence>
<dbReference type="NCBIfam" id="TIGR00191">
    <property type="entry name" value="thrB"/>
    <property type="match status" value="1"/>
</dbReference>
<keyword evidence="18" id="KW-1185">Reference proteome</keyword>
<evidence type="ECO:0000313" key="18">
    <source>
        <dbReference type="Proteomes" id="UP000093629"/>
    </source>
</evidence>
<keyword evidence="7 13" id="KW-0791">Threonine biosynthesis</keyword>
<evidence type="ECO:0000256" key="14">
    <source>
        <dbReference type="SAM" id="SignalP"/>
    </source>
</evidence>
<keyword evidence="9 13" id="KW-0418">Kinase</keyword>
<evidence type="ECO:0000256" key="7">
    <source>
        <dbReference type="ARBA" id="ARBA00022697"/>
    </source>
</evidence>
<dbReference type="GO" id="GO:0004413">
    <property type="term" value="F:homoserine kinase activity"/>
    <property type="evidence" value="ECO:0007669"/>
    <property type="project" value="UniProtKB-UniRule"/>
</dbReference>
<feature type="domain" description="GHMP kinase N-terminal" evidence="15">
    <location>
        <begin position="70"/>
        <end position="155"/>
    </location>
</feature>
<keyword evidence="10 13" id="KW-0067">ATP-binding</keyword>
<evidence type="ECO:0000256" key="12">
    <source>
        <dbReference type="ARBA" id="ARBA00049954"/>
    </source>
</evidence>
<dbReference type="InterPro" id="IPR020568">
    <property type="entry name" value="Ribosomal_Su5_D2-typ_SF"/>
</dbReference>
<keyword evidence="5 13" id="KW-0028">Amino-acid biosynthesis</keyword>
<keyword evidence="13" id="KW-0963">Cytoplasm</keyword>
<dbReference type="InterPro" id="IPR006204">
    <property type="entry name" value="GHMP_kinase_N_dom"/>
</dbReference>
<dbReference type="PIRSF" id="PIRSF000676">
    <property type="entry name" value="Homoser_kin"/>
    <property type="match status" value="1"/>
</dbReference>
<comment type="function">
    <text evidence="12 13">Catalyzes the ATP-dependent phosphorylation of L-homoserine to L-homoserine phosphate.</text>
</comment>
<evidence type="ECO:0000256" key="10">
    <source>
        <dbReference type="ARBA" id="ARBA00022840"/>
    </source>
</evidence>
<dbReference type="GO" id="GO:0005524">
    <property type="term" value="F:ATP binding"/>
    <property type="evidence" value="ECO:0007669"/>
    <property type="project" value="UniProtKB-UniRule"/>
</dbReference>
<feature type="binding site" evidence="13">
    <location>
        <begin position="98"/>
        <end position="108"/>
    </location>
    <ligand>
        <name>ATP</name>
        <dbReference type="ChEBI" id="CHEBI:30616"/>
    </ligand>
</feature>
<keyword evidence="6 13" id="KW-0808">Transferase</keyword>
<gene>
    <name evidence="13" type="primary">thrB</name>
    <name evidence="17" type="ORF">A5636_11340</name>
</gene>
<evidence type="ECO:0000313" key="17">
    <source>
        <dbReference type="EMBL" id="OBK12601.1"/>
    </source>
</evidence>
<evidence type="ECO:0000259" key="16">
    <source>
        <dbReference type="Pfam" id="PF08544"/>
    </source>
</evidence>
<dbReference type="UniPathway" id="UPA00050">
    <property type="reaction ID" value="UER00064"/>
</dbReference>
<evidence type="ECO:0000259" key="15">
    <source>
        <dbReference type="Pfam" id="PF00288"/>
    </source>
</evidence>
<dbReference type="EC" id="2.7.1.39" evidence="3 13"/>
<dbReference type="Gene3D" id="3.30.70.890">
    <property type="entry name" value="GHMP kinase, C-terminal domain"/>
    <property type="match status" value="1"/>
</dbReference>
<keyword evidence="8 13" id="KW-0547">Nucleotide-binding</keyword>
<dbReference type="SUPFAM" id="SSF54211">
    <property type="entry name" value="Ribosomal protein S5 domain 2-like"/>
    <property type="match status" value="1"/>
</dbReference>
<keyword evidence="14" id="KW-0732">Signal</keyword>
<evidence type="ECO:0000256" key="1">
    <source>
        <dbReference type="ARBA" id="ARBA00005015"/>
    </source>
</evidence>
<dbReference type="InterPro" id="IPR014721">
    <property type="entry name" value="Ribsml_uS5_D2-typ_fold_subgr"/>
</dbReference>
<reference evidence="17 18" key="1">
    <citation type="submission" date="2016-06" db="EMBL/GenBank/DDBJ databases">
        <authorList>
            <person name="Kjaerup R.B."/>
            <person name="Dalgaard T.S."/>
            <person name="Juul-Madsen H.R."/>
        </authorList>
    </citation>
    <scope>NUCLEOTIDE SEQUENCE [LARGE SCALE GENOMIC DNA]</scope>
    <source>
        <strain evidence="17 18">1245139.5</strain>
    </source>
</reference>
<protein>
    <recommendedName>
        <fullName evidence="4 13">Homoserine kinase</fullName>
        <shortName evidence="13">HK</shortName>
        <shortName evidence="13">HSK</shortName>
        <ecNumber evidence="3 13">2.7.1.39</ecNumber>
    </recommendedName>
</protein>
<dbReference type="SUPFAM" id="SSF55060">
    <property type="entry name" value="GHMP Kinase, C-terminal domain"/>
    <property type="match status" value="1"/>
</dbReference>
<dbReference type="PRINTS" id="PR00958">
    <property type="entry name" value="HOMSERKINASE"/>
</dbReference>
<dbReference type="GO" id="GO:0009088">
    <property type="term" value="P:threonine biosynthetic process"/>
    <property type="evidence" value="ECO:0007669"/>
    <property type="project" value="UniProtKB-UniRule"/>
</dbReference>
<evidence type="ECO:0000256" key="8">
    <source>
        <dbReference type="ARBA" id="ARBA00022741"/>
    </source>
</evidence>
<evidence type="ECO:0000256" key="6">
    <source>
        <dbReference type="ARBA" id="ARBA00022679"/>
    </source>
</evidence>
<dbReference type="PANTHER" id="PTHR20861">
    <property type="entry name" value="HOMOSERINE/4-DIPHOSPHOCYTIDYL-2-C-METHYL-D-ERYTHRITOL KINASE"/>
    <property type="match status" value="1"/>
</dbReference>
<feature type="chain" id="PRO_5039323364" description="Homoserine kinase" evidence="14">
    <location>
        <begin position="21"/>
        <end position="317"/>
    </location>
</feature>
<name>A0A1A3MSU7_MYCAS</name>
<dbReference type="Gene3D" id="3.30.230.10">
    <property type="match status" value="1"/>
</dbReference>
<dbReference type="InterPro" id="IPR036554">
    <property type="entry name" value="GHMP_kinase_C_sf"/>
</dbReference>
<proteinExistence type="inferred from homology"/>
<evidence type="ECO:0000256" key="13">
    <source>
        <dbReference type="HAMAP-Rule" id="MF_00384"/>
    </source>
</evidence>